<comment type="caution">
    <text evidence="1">The sequence shown here is derived from an EMBL/GenBank/DDBJ whole genome shotgun (WGS) entry which is preliminary data.</text>
</comment>
<reference evidence="1 2" key="1">
    <citation type="submission" date="2024-06" db="EMBL/GenBank/DDBJ databases">
        <title>Genomic Encyclopedia of Type Strains, Phase IV (KMG-IV): sequencing the most valuable type-strain genomes for metagenomic binning, comparative biology and taxonomic classification.</title>
        <authorList>
            <person name="Goeker M."/>
        </authorList>
    </citation>
    <scope>NUCLEOTIDE SEQUENCE [LARGE SCALE GENOMIC DNA]</scope>
    <source>
        <strain evidence="1 2">DSM 29288</strain>
    </source>
</reference>
<sequence length="62" mass="7200">MAWAVFHEEVHWSRPDSRFGFHARAKPEPQNFPHDFVDYAVSIGRATKTRPPKRQEKPKVGA</sequence>
<dbReference type="EMBL" id="JBEPMY010000001">
    <property type="protein sequence ID" value="MET3753377.1"/>
    <property type="molecule type" value="Genomic_DNA"/>
</dbReference>
<name>A0ABV2MD08_9HYPH</name>
<evidence type="ECO:0000313" key="1">
    <source>
        <dbReference type="EMBL" id="MET3753377.1"/>
    </source>
</evidence>
<accession>A0ABV2MD08</accession>
<dbReference type="Proteomes" id="UP001549077">
    <property type="component" value="Unassembled WGS sequence"/>
</dbReference>
<proteinExistence type="predicted"/>
<keyword evidence="2" id="KW-1185">Reference proteome</keyword>
<evidence type="ECO:0000313" key="2">
    <source>
        <dbReference type="Proteomes" id="UP001549077"/>
    </source>
</evidence>
<protein>
    <submittedName>
        <fullName evidence="1">Uncharacterized protein</fullName>
    </submittedName>
</protein>
<organism evidence="1 2">
    <name type="scientific">Rhizobium binae</name>
    <dbReference type="NCBI Taxonomy" id="1138190"/>
    <lineage>
        <taxon>Bacteria</taxon>
        <taxon>Pseudomonadati</taxon>
        <taxon>Pseudomonadota</taxon>
        <taxon>Alphaproteobacteria</taxon>
        <taxon>Hyphomicrobiales</taxon>
        <taxon>Rhizobiaceae</taxon>
        <taxon>Rhizobium/Agrobacterium group</taxon>
        <taxon>Rhizobium</taxon>
    </lineage>
</organism>
<gene>
    <name evidence="1" type="ORF">ABID08_000716</name>
</gene>